<dbReference type="PANTHER" id="PTHR32024:SF1">
    <property type="entry name" value="KTR SYSTEM POTASSIUM UPTAKE PROTEIN B"/>
    <property type="match status" value="1"/>
</dbReference>
<evidence type="ECO:0000313" key="9">
    <source>
        <dbReference type="EMBL" id="PWC04590.1"/>
    </source>
</evidence>
<keyword evidence="2" id="KW-0813">Transport</keyword>
<feature type="transmembrane region" description="Helical" evidence="8">
    <location>
        <begin position="116"/>
        <end position="140"/>
    </location>
</feature>
<accession>A0A2U1TAI1</accession>
<dbReference type="GO" id="GO:0005886">
    <property type="term" value="C:plasma membrane"/>
    <property type="evidence" value="ECO:0007669"/>
    <property type="project" value="UniProtKB-SubCell"/>
</dbReference>
<dbReference type="Proteomes" id="UP000244962">
    <property type="component" value="Unassembled WGS sequence"/>
</dbReference>
<evidence type="ECO:0000256" key="5">
    <source>
        <dbReference type="ARBA" id="ARBA00022989"/>
    </source>
</evidence>
<feature type="transmembrane region" description="Helical" evidence="8">
    <location>
        <begin position="390"/>
        <end position="416"/>
    </location>
</feature>
<feature type="transmembrane region" description="Helical" evidence="8">
    <location>
        <begin position="269"/>
        <end position="292"/>
    </location>
</feature>
<dbReference type="EMBL" id="QEFB01000018">
    <property type="protein sequence ID" value="PWC04590.1"/>
    <property type="molecule type" value="Genomic_DNA"/>
</dbReference>
<keyword evidence="4 8" id="KW-0812">Transmembrane</keyword>
<name>A0A2U1TAI1_9MICO</name>
<organism evidence="9 10">
    <name type="scientific">Mycetocola zhujimingii</name>
    <dbReference type="NCBI Taxonomy" id="2079792"/>
    <lineage>
        <taxon>Bacteria</taxon>
        <taxon>Bacillati</taxon>
        <taxon>Actinomycetota</taxon>
        <taxon>Actinomycetes</taxon>
        <taxon>Micrococcales</taxon>
        <taxon>Microbacteriaceae</taxon>
        <taxon>Mycetocola</taxon>
    </lineage>
</organism>
<reference evidence="10" key="1">
    <citation type="submission" date="2018-04" db="EMBL/GenBank/DDBJ databases">
        <authorList>
            <person name="Liu S."/>
            <person name="Wang Z."/>
            <person name="Li J."/>
        </authorList>
    </citation>
    <scope>NUCLEOTIDE SEQUENCE [LARGE SCALE GENOMIC DNA]</scope>
    <source>
        <strain evidence="10">622</strain>
    </source>
</reference>
<evidence type="ECO:0000313" key="10">
    <source>
        <dbReference type="Proteomes" id="UP000244962"/>
    </source>
</evidence>
<dbReference type="AlphaFoldDB" id="A0A2U1TAI1"/>
<comment type="caution">
    <text evidence="9">The sequence shown here is derived from an EMBL/GenBank/DDBJ whole genome shotgun (WGS) entry which is preliminary data.</text>
</comment>
<dbReference type="Pfam" id="PF02386">
    <property type="entry name" value="TrkH"/>
    <property type="match status" value="1"/>
</dbReference>
<evidence type="ECO:0000256" key="3">
    <source>
        <dbReference type="ARBA" id="ARBA00022475"/>
    </source>
</evidence>
<feature type="transmembrane region" description="Helical" evidence="8">
    <location>
        <begin position="452"/>
        <end position="472"/>
    </location>
</feature>
<evidence type="ECO:0000256" key="6">
    <source>
        <dbReference type="ARBA" id="ARBA00023065"/>
    </source>
</evidence>
<feature type="transmembrane region" description="Helical" evidence="8">
    <location>
        <begin position="173"/>
        <end position="196"/>
    </location>
</feature>
<evidence type="ECO:0000256" key="1">
    <source>
        <dbReference type="ARBA" id="ARBA00004651"/>
    </source>
</evidence>
<evidence type="ECO:0000256" key="4">
    <source>
        <dbReference type="ARBA" id="ARBA00022692"/>
    </source>
</evidence>
<dbReference type="GO" id="GO:0008324">
    <property type="term" value="F:monoatomic cation transmembrane transporter activity"/>
    <property type="evidence" value="ECO:0007669"/>
    <property type="project" value="InterPro"/>
</dbReference>
<keyword evidence="6" id="KW-0406">Ion transport</keyword>
<feature type="transmembrane region" description="Helical" evidence="8">
    <location>
        <begin position="342"/>
        <end position="370"/>
    </location>
</feature>
<keyword evidence="10" id="KW-1185">Reference proteome</keyword>
<keyword evidence="7 8" id="KW-0472">Membrane</keyword>
<dbReference type="PANTHER" id="PTHR32024">
    <property type="entry name" value="TRK SYSTEM POTASSIUM UPTAKE PROTEIN TRKG-RELATED"/>
    <property type="match status" value="1"/>
</dbReference>
<dbReference type="GO" id="GO:0030001">
    <property type="term" value="P:metal ion transport"/>
    <property type="evidence" value="ECO:0007669"/>
    <property type="project" value="UniProtKB-ARBA"/>
</dbReference>
<keyword evidence="3" id="KW-1003">Cell membrane</keyword>
<gene>
    <name evidence="9" type="ORF">DF223_14150</name>
</gene>
<dbReference type="InterPro" id="IPR003445">
    <property type="entry name" value="Cat_transpt"/>
</dbReference>
<feature type="transmembrane region" description="Helical" evidence="8">
    <location>
        <begin position="58"/>
        <end position="80"/>
    </location>
</feature>
<protein>
    <submittedName>
        <fullName evidence="9">Potassium transporter Trk</fullName>
    </submittedName>
</protein>
<evidence type="ECO:0000256" key="7">
    <source>
        <dbReference type="ARBA" id="ARBA00023136"/>
    </source>
</evidence>
<feature type="transmembrane region" description="Helical" evidence="8">
    <location>
        <begin position="234"/>
        <end position="257"/>
    </location>
</feature>
<evidence type="ECO:0000256" key="2">
    <source>
        <dbReference type="ARBA" id="ARBA00022448"/>
    </source>
</evidence>
<sequence length="489" mass="51964">MADRSDSGNPWTTEGDPMTDLARVTDLARAPSRSFPRGMWRRPRVLIDQVARSSPARVALIVFALVTLVFTLLLSLPIAARDGRATPLDDSFFTAVSAVTVTGLVTVNTAEHWSFFGQVVILLGIQIGGLGIVTIASLLARAVTRQLGVRNKLLAQQGISTGRLGEVGSLLRIVVLTTLSIELALAAFLVPSFIIADRSWLQGLWHGVFYAVSAFNNAGFVSHPDGLAGFVGNGWILVPIMVGVFIGSLGFPVFMVLMSAKFEVRKWSVHAKLTLLVTTVLLVIGGILWAALEWSNTSTIGDMPLGEKLFNALFASTMMRSGGFSLVDPSSSEPITLLATDALMFAGGGSASTAGGIKVTTVAVLFLAIIAEARGDTDVRVFGRTIPQGALRVAISVLFLAATLILVATGLIMAVTREPLDRILFEVISAFATCGLSVGLSEELPPSGKYILALLMFAGRVGPISLASALAVRQRRQLYRYPNESPILG</sequence>
<comment type="subcellular location">
    <subcellularLocation>
        <location evidence="1">Cell membrane</location>
        <topology evidence="1">Multi-pass membrane protein</topology>
    </subcellularLocation>
</comment>
<proteinExistence type="predicted"/>
<keyword evidence="5 8" id="KW-1133">Transmembrane helix</keyword>
<evidence type="ECO:0000256" key="8">
    <source>
        <dbReference type="SAM" id="Phobius"/>
    </source>
</evidence>